<dbReference type="Proteomes" id="UP001564657">
    <property type="component" value="Unassembled WGS sequence"/>
</dbReference>
<dbReference type="InterPro" id="IPR047057">
    <property type="entry name" value="MerR_fam"/>
</dbReference>
<dbReference type="EMBL" id="JBGEWD010000017">
    <property type="protein sequence ID" value="MEY8001344.1"/>
    <property type="molecule type" value="Genomic_DNA"/>
</dbReference>
<evidence type="ECO:0000313" key="3">
    <source>
        <dbReference type="EMBL" id="MEY8001344.1"/>
    </source>
</evidence>
<comment type="caution">
    <text evidence="3">The sequence shown here is derived from an EMBL/GenBank/DDBJ whole genome shotgun (WGS) entry which is preliminary data.</text>
</comment>
<dbReference type="SMART" id="SM00422">
    <property type="entry name" value="HTH_MERR"/>
    <property type="match status" value="1"/>
</dbReference>
<feature type="domain" description="HTH merR-type" evidence="2">
    <location>
        <begin position="1"/>
        <end position="71"/>
    </location>
</feature>
<dbReference type="RefSeq" id="WP_369705239.1">
    <property type="nucleotide sequence ID" value="NZ_JBGEWD010000017.1"/>
</dbReference>
<evidence type="ECO:0000256" key="1">
    <source>
        <dbReference type="ARBA" id="ARBA00023125"/>
    </source>
</evidence>
<dbReference type="PANTHER" id="PTHR30204:SF82">
    <property type="entry name" value="TRANSCRIPTIONAL REGULATOR, MERR FAMILY"/>
    <property type="match status" value="1"/>
</dbReference>
<dbReference type="SUPFAM" id="SSF46955">
    <property type="entry name" value="Putative DNA-binding domain"/>
    <property type="match status" value="1"/>
</dbReference>
<evidence type="ECO:0000313" key="4">
    <source>
        <dbReference type="Proteomes" id="UP001564657"/>
    </source>
</evidence>
<reference evidence="3 4" key="1">
    <citation type="submission" date="2024-08" db="EMBL/GenBank/DDBJ databases">
        <title>Clostridium lapicellarii sp. nov., and Clostridium renhuaiense sp. nov., two species isolated from the mud in a fermentation cellar used for producing sauce-flavour Chinese liquors.</title>
        <authorList>
            <person name="Yang F."/>
            <person name="Wang H."/>
            <person name="Chen L.Q."/>
            <person name="Zhou N."/>
            <person name="Lu J.J."/>
            <person name="Pu X.X."/>
            <person name="Wan B."/>
            <person name="Wang L."/>
            <person name="Liu S.J."/>
        </authorList>
    </citation>
    <scope>NUCLEOTIDE SEQUENCE [LARGE SCALE GENOMIC DNA]</scope>
    <source>
        <strain evidence="3 4">MT-5</strain>
    </source>
</reference>
<accession>A0ABV4BRD2</accession>
<name>A0ABV4BRD2_9CLOT</name>
<dbReference type="Gene3D" id="1.10.1660.10">
    <property type="match status" value="1"/>
</dbReference>
<dbReference type="PANTHER" id="PTHR30204">
    <property type="entry name" value="REDOX-CYCLING DRUG-SENSING TRANSCRIPTIONAL ACTIVATOR SOXR"/>
    <property type="match status" value="1"/>
</dbReference>
<dbReference type="CDD" id="cd01109">
    <property type="entry name" value="HTH_YyaN"/>
    <property type="match status" value="1"/>
</dbReference>
<gene>
    <name evidence="3" type="ORF">AB8U03_14280</name>
</gene>
<protein>
    <submittedName>
        <fullName evidence="3">MerR family transcriptional regulator</fullName>
    </submittedName>
</protein>
<dbReference type="Pfam" id="PF13411">
    <property type="entry name" value="MerR_1"/>
    <property type="match status" value="1"/>
</dbReference>
<organism evidence="3 4">
    <name type="scientific">Clostridium moutaii</name>
    <dbReference type="NCBI Taxonomy" id="3240932"/>
    <lineage>
        <taxon>Bacteria</taxon>
        <taxon>Bacillati</taxon>
        <taxon>Bacillota</taxon>
        <taxon>Clostridia</taxon>
        <taxon>Eubacteriales</taxon>
        <taxon>Clostridiaceae</taxon>
        <taxon>Clostridium</taxon>
    </lineage>
</organism>
<dbReference type="InterPro" id="IPR009061">
    <property type="entry name" value="DNA-bd_dom_put_sf"/>
</dbReference>
<sequence>MEYTIKQVAEKVELTEYTLRYYEKEGLLPSIDRNEHGVRLFKDNDIEWIRLICCLRDTGMSILKIKDYVNLCIEGDNTIELRRQIILNQKIVTEQKIEEMNKHLDMINRKLKYYNDFIAGKHIDSCNPSNTIKENSNKKAHI</sequence>
<keyword evidence="4" id="KW-1185">Reference proteome</keyword>
<evidence type="ECO:0000259" key="2">
    <source>
        <dbReference type="PROSITE" id="PS50937"/>
    </source>
</evidence>
<proteinExistence type="predicted"/>
<dbReference type="PROSITE" id="PS50937">
    <property type="entry name" value="HTH_MERR_2"/>
    <property type="match status" value="1"/>
</dbReference>
<dbReference type="InterPro" id="IPR000551">
    <property type="entry name" value="MerR-type_HTH_dom"/>
</dbReference>
<keyword evidence="1" id="KW-0238">DNA-binding</keyword>